<dbReference type="RefSeq" id="WP_008045893.1">
    <property type="nucleotide sequence ID" value="NZ_CH724152.1"/>
</dbReference>
<keyword evidence="3" id="KW-0813">Transport</keyword>
<evidence type="ECO:0000256" key="1">
    <source>
        <dbReference type="ARBA" id="ARBA00004196"/>
    </source>
</evidence>
<keyword evidence="4" id="KW-0408">Iron</keyword>
<dbReference type="PANTHER" id="PTHR30532:SF21">
    <property type="entry name" value="SIDEROPHORE-BINDING LIPOPROTEIN YFIY-RELATED"/>
    <property type="match status" value="1"/>
</dbReference>
<name>A4BJ30_9GAMM</name>
<dbReference type="GO" id="GO:1901678">
    <property type="term" value="P:iron coordination entity transport"/>
    <property type="evidence" value="ECO:0007669"/>
    <property type="project" value="UniProtKB-ARBA"/>
</dbReference>
<dbReference type="PANTHER" id="PTHR30532">
    <property type="entry name" value="IRON III DICITRATE-BINDING PERIPLASMIC PROTEIN"/>
    <property type="match status" value="1"/>
</dbReference>
<dbReference type="GO" id="GO:0030288">
    <property type="term" value="C:outer membrane-bounded periplasmic space"/>
    <property type="evidence" value="ECO:0007669"/>
    <property type="project" value="TreeGrafter"/>
</dbReference>
<evidence type="ECO:0000313" key="9">
    <source>
        <dbReference type="Proteomes" id="UP000005953"/>
    </source>
</evidence>
<dbReference type="Proteomes" id="UP000005953">
    <property type="component" value="Unassembled WGS sequence"/>
</dbReference>
<proteinExistence type="inferred from homology"/>
<dbReference type="InterPro" id="IPR051313">
    <property type="entry name" value="Bact_iron-sidero_bind"/>
</dbReference>
<organism evidence="8 9">
    <name type="scientific">Reinekea blandensis MED297</name>
    <dbReference type="NCBI Taxonomy" id="314283"/>
    <lineage>
        <taxon>Bacteria</taxon>
        <taxon>Pseudomonadati</taxon>
        <taxon>Pseudomonadota</taxon>
        <taxon>Gammaproteobacteria</taxon>
        <taxon>Oceanospirillales</taxon>
        <taxon>Saccharospirillaceae</taxon>
        <taxon>Reinekea</taxon>
    </lineage>
</organism>
<comment type="subcellular location">
    <subcellularLocation>
        <location evidence="1">Cell envelope</location>
    </subcellularLocation>
</comment>
<dbReference type="Gene3D" id="3.40.50.1980">
    <property type="entry name" value="Nitrogenase molybdenum iron protein domain"/>
    <property type="match status" value="2"/>
</dbReference>
<feature type="domain" description="Fe/B12 periplasmic-binding" evidence="7">
    <location>
        <begin position="42"/>
        <end position="303"/>
    </location>
</feature>
<evidence type="ECO:0000256" key="3">
    <source>
        <dbReference type="ARBA" id="ARBA00022448"/>
    </source>
</evidence>
<dbReference type="InterPro" id="IPR002491">
    <property type="entry name" value="ABC_transptr_periplasmic_BD"/>
</dbReference>
<evidence type="ECO:0000256" key="6">
    <source>
        <dbReference type="SAM" id="SignalP"/>
    </source>
</evidence>
<dbReference type="CDD" id="cd01146">
    <property type="entry name" value="FhuD"/>
    <property type="match status" value="1"/>
</dbReference>
<dbReference type="AlphaFoldDB" id="A4BJ30"/>
<keyword evidence="4" id="KW-0410">Iron transport</keyword>
<feature type="signal peptide" evidence="6">
    <location>
        <begin position="1"/>
        <end position="23"/>
    </location>
</feature>
<reference evidence="8 9" key="1">
    <citation type="submission" date="2006-02" db="EMBL/GenBank/DDBJ databases">
        <authorList>
            <person name="Pinhassi J."/>
            <person name="Pedros-Alio C."/>
            <person name="Ferriera S."/>
            <person name="Johnson J."/>
            <person name="Kravitz S."/>
            <person name="Halpern A."/>
            <person name="Remington K."/>
            <person name="Beeson K."/>
            <person name="Tran B."/>
            <person name="Rogers Y.-H."/>
            <person name="Friedman R."/>
            <person name="Venter J.C."/>
        </authorList>
    </citation>
    <scope>NUCLEOTIDE SEQUENCE [LARGE SCALE GENOMIC DNA]</scope>
    <source>
        <strain evidence="8 9">MED297</strain>
    </source>
</reference>
<dbReference type="PROSITE" id="PS50983">
    <property type="entry name" value="FE_B12_PBP"/>
    <property type="match status" value="1"/>
</dbReference>
<evidence type="ECO:0000313" key="8">
    <source>
        <dbReference type="EMBL" id="EAR07875.1"/>
    </source>
</evidence>
<protein>
    <submittedName>
        <fullName evidence="8">Iron (III) dicitrate transport system (Iron (III)-binding protein)</fullName>
    </submittedName>
</protein>
<keyword evidence="9" id="KW-1185">Reference proteome</keyword>
<sequence>MLPKFSRLLAVTAMSLMLPSAYAELTINHALGTTTLPEPAVRIVTLYQGATDAAIALGIEPVGAVESWVEKPIYQYLRGELDYTTLVGLETQPNLEAIAALQPDVIIASEVRHAKVYDQLSQIAPTVAHETVFMFDETLELVAEVTGKADAADAWLAQWQADADAFQADIAEQLQDDWPQQVTMLNFRADHARIYFQGFSGQVLADLGFERPADHLKDTWGMKLTSKESIPSMNADVAFVFMEDDDAVQQTYQQWTAHPLWQTLDAVQNDAVYRVDQVAWNMAGGPLAARQMLQDIRSHYGLD</sequence>
<evidence type="ECO:0000256" key="5">
    <source>
        <dbReference type="ARBA" id="ARBA00022729"/>
    </source>
</evidence>
<evidence type="ECO:0000259" key="7">
    <source>
        <dbReference type="PROSITE" id="PS50983"/>
    </source>
</evidence>
<gene>
    <name evidence="8" type="ORF">MED297_08646</name>
</gene>
<dbReference type="SUPFAM" id="SSF53807">
    <property type="entry name" value="Helical backbone' metal receptor"/>
    <property type="match status" value="1"/>
</dbReference>
<evidence type="ECO:0000256" key="2">
    <source>
        <dbReference type="ARBA" id="ARBA00008814"/>
    </source>
</evidence>
<keyword evidence="4" id="KW-0406">Ion transport</keyword>
<feature type="chain" id="PRO_5002666715" evidence="6">
    <location>
        <begin position="24"/>
        <end position="303"/>
    </location>
</feature>
<keyword evidence="5 6" id="KW-0732">Signal</keyword>
<dbReference type="STRING" id="314283.MED297_08646"/>
<comment type="caution">
    <text evidence="8">The sequence shown here is derived from an EMBL/GenBank/DDBJ whole genome shotgun (WGS) entry which is preliminary data.</text>
</comment>
<dbReference type="EMBL" id="AAOE01000030">
    <property type="protein sequence ID" value="EAR07875.1"/>
    <property type="molecule type" value="Genomic_DNA"/>
</dbReference>
<accession>A4BJ30</accession>
<evidence type="ECO:0000256" key="4">
    <source>
        <dbReference type="ARBA" id="ARBA00022496"/>
    </source>
</evidence>
<comment type="similarity">
    <text evidence="2">Belongs to the bacterial solute-binding protein 8 family.</text>
</comment>
<dbReference type="Pfam" id="PF01497">
    <property type="entry name" value="Peripla_BP_2"/>
    <property type="match status" value="1"/>
</dbReference>
<dbReference type="OrthoDB" id="9793175at2"/>
<dbReference type="HOGENOM" id="CLU_038034_0_2_6"/>